<dbReference type="RefSeq" id="WP_320184360.1">
    <property type="nucleotide sequence ID" value="NZ_CP138332.1"/>
</dbReference>
<sequence length="61" mass="6440">MNKSKQDIILIASALMICATVLVVILGLIGIHDRGVFSNTTSGETPAAATLAQNMVINENR</sequence>
<keyword evidence="1" id="KW-1133">Transmembrane helix</keyword>
<proteinExistence type="predicted"/>
<dbReference type="Proteomes" id="UP001597525">
    <property type="component" value="Unassembled WGS sequence"/>
</dbReference>
<keyword evidence="1" id="KW-0472">Membrane</keyword>
<evidence type="ECO:0000313" key="3">
    <source>
        <dbReference type="Proteomes" id="UP001597525"/>
    </source>
</evidence>
<organism evidence="2 3">
    <name type="scientific">Sphingobacterium bambusae</name>
    <dbReference type="NCBI Taxonomy" id="662858"/>
    <lineage>
        <taxon>Bacteria</taxon>
        <taxon>Pseudomonadati</taxon>
        <taxon>Bacteroidota</taxon>
        <taxon>Sphingobacteriia</taxon>
        <taxon>Sphingobacteriales</taxon>
        <taxon>Sphingobacteriaceae</taxon>
        <taxon>Sphingobacterium</taxon>
    </lineage>
</organism>
<feature type="transmembrane region" description="Helical" evidence="1">
    <location>
        <begin position="7"/>
        <end position="31"/>
    </location>
</feature>
<evidence type="ECO:0000313" key="2">
    <source>
        <dbReference type="EMBL" id="MFD2966578.1"/>
    </source>
</evidence>
<name>A0ABW6BAJ7_9SPHI</name>
<evidence type="ECO:0000256" key="1">
    <source>
        <dbReference type="SAM" id="Phobius"/>
    </source>
</evidence>
<protein>
    <submittedName>
        <fullName evidence="2">Uncharacterized protein</fullName>
    </submittedName>
</protein>
<reference evidence="3" key="1">
    <citation type="journal article" date="2019" name="Int. J. Syst. Evol. Microbiol.">
        <title>The Global Catalogue of Microorganisms (GCM) 10K type strain sequencing project: providing services to taxonomists for standard genome sequencing and annotation.</title>
        <authorList>
            <consortium name="The Broad Institute Genomics Platform"/>
            <consortium name="The Broad Institute Genome Sequencing Center for Infectious Disease"/>
            <person name="Wu L."/>
            <person name="Ma J."/>
        </authorList>
    </citation>
    <scope>NUCLEOTIDE SEQUENCE [LARGE SCALE GENOMIC DNA]</scope>
    <source>
        <strain evidence="3">KCTC 22814</strain>
    </source>
</reference>
<gene>
    <name evidence="2" type="ORF">ACFS7Y_04225</name>
</gene>
<keyword evidence="1" id="KW-0812">Transmembrane</keyword>
<accession>A0ABW6BAJ7</accession>
<keyword evidence="3" id="KW-1185">Reference proteome</keyword>
<dbReference type="EMBL" id="JBHUPB010000003">
    <property type="protein sequence ID" value="MFD2966578.1"/>
    <property type="molecule type" value="Genomic_DNA"/>
</dbReference>
<comment type="caution">
    <text evidence="2">The sequence shown here is derived from an EMBL/GenBank/DDBJ whole genome shotgun (WGS) entry which is preliminary data.</text>
</comment>